<keyword evidence="1" id="KW-1185">Reference proteome</keyword>
<dbReference type="InterPro" id="IPR004245">
    <property type="entry name" value="DUF229"/>
</dbReference>
<dbReference type="PANTHER" id="PTHR10974">
    <property type="entry name" value="FI08016P-RELATED"/>
    <property type="match status" value="1"/>
</dbReference>
<dbReference type="PANTHER" id="PTHR10974:SF75">
    <property type="entry name" value="SULFATASE DOMAIN-CONTAINING PROTEIN"/>
    <property type="match status" value="1"/>
</dbReference>
<sequence>MYFLFSNYAFPFLQDYFDNSIEVSPLIFNSALKNDSEIWLDFCELPEVDPWDPTIMEYIKPEKDHMLNCTRKLPEHSKLINGQLFIYSNESDAMNCQMRCLLPKGDWKIRYKSWKKVENGTKPECDVIEIECQKDGTIYYKYIHVQIYRSR</sequence>
<dbReference type="AlphaFoldDB" id="A0A914Z2T2"/>
<evidence type="ECO:0000313" key="2">
    <source>
        <dbReference type="WBParaSite" id="PSU_v2.g6657.t1"/>
    </source>
</evidence>
<proteinExistence type="predicted"/>
<evidence type="ECO:0000313" key="1">
    <source>
        <dbReference type="Proteomes" id="UP000887577"/>
    </source>
</evidence>
<dbReference type="GO" id="GO:0005615">
    <property type="term" value="C:extracellular space"/>
    <property type="evidence" value="ECO:0007669"/>
    <property type="project" value="TreeGrafter"/>
</dbReference>
<dbReference type="Proteomes" id="UP000887577">
    <property type="component" value="Unplaced"/>
</dbReference>
<organism evidence="1 2">
    <name type="scientific">Panagrolaimus superbus</name>
    <dbReference type="NCBI Taxonomy" id="310955"/>
    <lineage>
        <taxon>Eukaryota</taxon>
        <taxon>Metazoa</taxon>
        <taxon>Ecdysozoa</taxon>
        <taxon>Nematoda</taxon>
        <taxon>Chromadorea</taxon>
        <taxon>Rhabditida</taxon>
        <taxon>Tylenchina</taxon>
        <taxon>Panagrolaimomorpha</taxon>
        <taxon>Panagrolaimoidea</taxon>
        <taxon>Panagrolaimidae</taxon>
        <taxon>Panagrolaimus</taxon>
    </lineage>
</organism>
<accession>A0A914Z2T2</accession>
<reference evidence="2" key="1">
    <citation type="submission" date="2022-11" db="UniProtKB">
        <authorList>
            <consortium name="WormBaseParasite"/>
        </authorList>
    </citation>
    <scope>IDENTIFICATION</scope>
</reference>
<dbReference type="WBParaSite" id="PSU_v2.g6657.t1">
    <property type="protein sequence ID" value="PSU_v2.g6657.t1"/>
    <property type="gene ID" value="PSU_v2.g6657"/>
</dbReference>
<name>A0A914Z2T2_9BILA</name>
<protein>
    <submittedName>
        <fullName evidence="2">Uncharacterized protein</fullName>
    </submittedName>
</protein>